<keyword evidence="2" id="KW-1185">Reference proteome</keyword>
<name>A0ABU9H7E8_9GAMM</name>
<comment type="caution">
    <text evidence="1">The sequence shown here is derived from an EMBL/GenBank/DDBJ whole genome shotgun (WGS) entry which is preliminary data.</text>
</comment>
<evidence type="ECO:0000313" key="2">
    <source>
        <dbReference type="Proteomes" id="UP001366060"/>
    </source>
</evidence>
<sequence>MTVKQHKNATTTPEIRAFIRASELPTAVLARLLKISESTVRKWRQRETLEDASHIPKHSKTTLTLQQQYVVVQLRSHLMLSLDELLKVCRQFINENTSRAGLQRCLKRHGVSKLADIDPAGELIELEQQVSVAIQDNTSDKVMNSVVNPQAMLDVLNQLRLEEVNKEQSSELANHARTAKTRSLTCSDVVQVSVTTLPDLDKKSELKSEKNIKQHRLLIANDPDSQWVYVDLYQDDEADAARRYMKHVLKHAPFHIRRLLAANYNEFLSRFHLLSEQ</sequence>
<dbReference type="SUPFAM" id="SSF46689">
    <property type="entry name" value="Homeodomain-like"/>
    <property type="match status" value="1"/>
</dbReference>
<dbReference type="InterPro" id="IPR009057">
    <property type="entry name" value="Homeodomain-like_sf"/>
</dbReference>
<dbReference type="RefSeq" id="WP_341626553.1">
    <property type="nucleotide sequence ID" value="NZ_JBAKBA010000002.1"/>
</dbReference>
<dbReference type="EMBL" id="JBAKBA010000002">
    <property type="protein sequence ID" value="MEL0657794.1"/>
    <property type="molecule type" value="Genomic_DNA"/>
</dbReference>
<evidence type="ECO:0000313" key="1">
    <source>
        <dbReference type="EMBL" id="MEL0657794.1"/>
    </source>
</evidence>
<dbReference type="Proteomes" id="UP001366060">
    <property type="component" value="Unassembled WGS sequence"/>
</dbReference>
<proteinExistence type="predicted"/>
<reference evidence="1 2" key="1">
    <citation type="submission" date="2024-02" db="EMBL/GenBank/DDBJ databases">
        <title>Bacteria isolated from the canopy kelp, Nereocystis luetkeana.</title>
        <authorList>
            <person name="Pfister C.A."/>
            <person name="Younker I.T."/>
            <person name="Light S.H."/>
        </authorList>
    </citation>
    <scope>NUCLEOTIDE SEQUENCE [LARGE SCALE GENOMIC DNA]</scope>
    <source>
        <strain evidence="1 2">TI.2.07</strain>
    </source>
</reference>
<organism evidence="1 2">
    <name type="scientific">Psychromonas arctica</name>
    <dbReference type="NCBI Taxonomy" id="168275"/>
    <lineage>
        <taxon>Bacteria</taxon>
        <taxon>Pseudomonadati</taxon>
        <taxon>Pseudomonadota</taxon>
        <taxon>Gammaproteobacteria</taxon>
        <taxon>Alteromonadales</taxon>
        <taxon>Psychromonadaceae</taxon>
        <taxon>Psychromonas</taxon>
    </lineage>
</organism>
<gene>
    <name evidence="1" type="ORF">V6255_01480</name>
</gene>
<accession>A0ABU9H7E8</accession>
<protein>
    <submittedName>
        <fullName evidence="1">Helix-turn-helix domain-containing protein</fullName>
    </submittedName>
</protein>